<evidence type="ECO:0000313" key="8">
    <source>
        <dbReference type="Proteomes" id="UP000694867"/>
    </source>
</evidence>
<dbReference type="Proteomes" id="UP000694867">
    <property type="component" value="Unplaced"/>
</dbReference>
<dbReference type="Gene3D" id="2.130.10.10">
    <property type="entry name" value="YVTN repeat-like/Quinoprotein amine dehydrogenase"/>
    <property type="match status" value="2"/>
</dbReference>
<dbReference type="SMART" id="SM00320">
    <property type="entry name" value="WD40"/>
    <property type="match status" value="8"/>
</dbReference>
<dbReference type="InterPro" id="IPR051246">
    <property type="entry name" value="WDR48"/>
</dbReference>
<dbReference type="InterPro" id="IPR001680">
    <property type="entry name" value="WD40_rpt"/>
</dbReference>
<keyword evidence="8" id="KW-1185">Reference proteome</keyword>
<feature type="repeat" description="WD" evidence="7">
    <location>
        <begin position="167"/>
        <end position="208"/>
    </location>
</feature>
<evidence type="ECO:0000256" key="7">
    <source>
        <dbReference type="PROSITE-ProRule" id="PRU00221"/>
    </source>
</evidence>
<evidence type="ECO:0000256" key="2">
    <source>
        <dbReference type="ARBA" id="ARBA00021538"/>
    </source>
</evidence>
<dbReference type="InterPro" id="IPR021772">
    <property type="entry name" value="WDR48/Bun107"/>
</dbReference>
<dbReference type="Pfam" id="PF00400">
    <property type="entry name" value="WD40"/>
    <property type="match status" value="6"/>
</dbReference>
<dbReference type="PANTHER" id="PTHR19862">
    <property type="entry name" value="WD REPEAT-CONTAINING PROTEIN 48"/>
    <property type="match status" value="1"/>
</dbReference>
<feature type="repeat" description="WD" evidence="7">
    <location>
        <begin position="29"/>
        <end position="61"/>
    </location>
</feature>
<dbReference type="PROSITE" id="PS50294">
    <property type="entry name" value="WD_REPEATS_REGION"/>
    <property type="match status" value="5"/>
</dbReference>
<dbReference type="PROSITE" id="PS00678">
    <property type="entry name" value="WD_REPEATS_1"/>
    <property type="match status" value="1"/>
</dbReference>
<comment type="function">
    <text evidence="5">Regulatory component of the Usp12-46 deubiquitylase complex. activates deubiquitination by increasing the catalytic turnover without increasing the affinity of deubiquitinating enzymes for the substrate. The complex deubiquitylates the wg/wingless-signaling receptor arr/arrow, which stabilizes the receptor and increases its concentration at the cell surface; this enhances the sensitivity of cells to wg/wingless-signal stimulation. This increases the amplitude and spatial range of the signaling response to the wg/wingless morphogen gradient, facilitating the precise concentration-dependent regulation of its target genes. Together with Wdr20 and Usp12-46 required for wg/wingless-mediated signaling in the wing imaginal disc and for wg/wingless-dependent regulation of intestinal stem cell proliferation.</text>
</comment>
<feature type="repeat" description="WD" evidence="7">
    <location>
        <begin position="116"/>
        <end position="157"/>
    </location>
</feature>
<dbReference type="FunFam" id="2.130.10.10:FF:000543">
    <property type="entry name" value="WD repeat-containing protein 48 homolog"/>
    <property type="match status" value="1"/>
</dbReference>
<dbReference type="GO" id="GO:0000724">
    <property type="term" value="P:double-strand break repair via homologous recombination"/>
    <property type="evidence" value="ECO:0007669"/>
    <property type="project" value="TreeGrafter"/>
</dbReference>
<accession>A0AAJ7SEJ9</accession>
<dbReference type="SUPFAM" id="SSF50978">
    <property type="entry name" value="WD40 repeat-like"/>
    <property type="match status" value="1"/>
</dbReference>
<evidence type="ECO:0000313" key="9">
    <source>
        <dbReference type="RefSeq" id="XP_028967296.1"/>
    </source>
</evidence>
<comment type="subunit">
    <text evidence="6">Catalytic component of the Usp12-46 deubiquitylase complex consisting of Usp12-46, Wdr20 and Uaf1; regulatory subunit that, together wtih Wdr20, stabilizes Usp12-46. The Usp12-46 deubiquitylase complex associates with arr/arrow; the interaction leads to deubiquitination and stabilization of arr/arrow.</text>
</comment>
<evidence type="ECO:0000256" key="5">
    <source>
        <dbReference type="ARBA" id="ARBA00049607"/>
    </source>
</evidence>
<keyword evidence="3 7" id="KW-0853">WD repeat</keyword>
<evidence type="ECO:0000256" key="3">
    <source>
        <dbReference type="ARBA" id="ARBA00022574"/>
    </source>
</evidence>
<dbReference type="PRINTS" id="PR00320">
    <property type="entry name" value="GPROTEINBRPT"/>
</dbReference>
<dbReference type="Pfam" id="PF11816">
    <property type="entry name" value="DUF3337"/>
    <property type="match status" value="1"/>
</dbReference>
<dbReference type="InterPro" id="IPR036322">
    <property type="entry name" value="WD40_repeat_dom_sf"/>
</dbReference>
<dbReference type="KEGG" id="goe:100908363"/>
<comment type="similarity">
    <text evidence="1">Belongs to the WD repeat WDR48 family.</text>
</comment>
<keyword evidence="4" id="KW-0677">Repeat</keyword>
<dbReference type="RefSeq" id="XP_028967296.1">
    <property type="nucleotide sequence ID" value="XM_029111463.1"/>
</dbReference>
<feature type="repeat" description="WD" evidence="7">
    <location>
        <begin position="209"/>
        <end position="250"/>
    </location>
</feature>
<dbReference type="InterPro" id="IPR019775">
    <property type="entry name" value="WD40_repeat_CS"/>
</dbReference>
<evidence type="ECO:0000256" key="1">
    <source>
        <dbReference type="ARBA" id="ARBA00006917"/>
    </source>
</evidence>
<dbReference type="GeneID" id="100908363"/>
<dbReference type="PANTHER" id="PTHR19862:SF14">
    <property type="entry name" value="WD REPEAT-CONTAINING PROTEIN 48"/>
    <property type="match status" value="1"/>
</dbReference>
<dbReference type="PROSITE" id="PS50082">
    <property type="entry name" value="WD_REPEATS_2"/>
    <property type="match status" value="5"/>
</dbReference>
<organism evidence="8 9">
    <name type="scientific">Galendromus occidentalis</name>
    <name type="common">western predatory mite</name>
    <dbReference type="NCBI Taxonomy" id="34638"/>
    <lineage>
        <taxon>Eukaryota</taxon>
        <taxon>Metazoa</taxon>
        <taxon>Ecdysozoa</taxon>
        <taxon>Arthropoda</taxon>
        <taxon>Chelicerata</taxon>
        <taxon>Arachnida</taxon>
        <taxon>Acari</taxon>
        <taxon>Parasitiformes</taxon>
        <taxon>Mesostigmata</taxon>
        <taxon>Gamasina</taxon>
        <taxon>Phytoseioidea</taxon>
        <taxon>Phytoseiidae</taxon>
        <taxon>Typhlodrominae</taxon>
        <taxon>Galendromus</taxon>
    </lineage>
</organism>
<dbReference type="CDD" id="cd17041">
    <property type="entry name" value="Ubl_WDR48"/>
    <property type="match status" value="1"/>
</dbReference>
<reference evidence="9" key="1">
    <citation type="submission" date="2025-08" db="UniProtKB">
        <authorList>
            <consortium name="RefSeq"/>
        </authorList>
    </citation>
    <scope>IDENTIFICATION</scope>
</reference>
<sequence>MTASHKGSGAHCGSRKKTQLSFVIRDPIEREHRSGINSLQFDPQLNLLYSAGRDSIIRVWNASGYREPSYNQSMEHHTDWVNDIVLCCGGRYLISASSDTTVKVWNAHKASCLSTLRTHKDYVKALAYAKDQERVASAGLDKIIYLWDANTLSALSVSNNTVTTSSLTENKDSIYSVAMNSAGTIIVSGSTERVIRVWDPRTTQKLPKLKGHADNVRALVLNQDGTRCLSASSDGTIKLWSLGQQRCIETIQCHQEGVWALQVDPNFTKVYSGGRDKKVYVTHLSNPEISDVVCVEHAPILKMHLTNDGHLWVATTDSSLRKWSLADEKIGTAATTLERSEKKPVATIKGSASIRQCKVLNDKRHILTKDTNENVALYDVLRGSKEILGKIDFEAEVKKRFKMIYVPNWFTVDLKTGILCIHLEDPDCFAAWVSAREVGLTPPEGQDPKVNLGCLVLQSLFEYWPPAKDEEQHSLATDWPEICVPKHTPLILTDLSEGRTLVRMLVGDANREAEQQLLHDSLPLWATEVIVQKNMPLLIKIPFLLLPHNTSTGIKPLRRERLSAIDMLQVKKVIEHVHEKVIGQNSQEGGTATAASTAAATTAASTAASNVGASSMPAAASQGQVELLCHDQVLDPNMDLRTVKHFMWKSAGDLVLHFRSTK</sequence>
<dbReference type="GO" id="GO:0043130">
    <property type="term" value="F:ubiquitin binding"/>
    <property type="evidence" value="ECO:0007669"/>
    <property type="project" value="TreeGrafter"/>
</dbReference>
<name>A0AAJ7SEJ9_9ACAR</name>
<evidence type="ECO:0000256" key="6">
    <source>
        <dbReference type="ARBA" id="ARBA00049682"/>
    </source>
</evidence>
<evidence type="ECO:0000256" key="4">
    <source>
        <dbReference type="ARBA" id="ARBA00022737"/>
    </source>
</evidence>
<proteinExistence type="inferred from homology"/>
<protein>
    <recommendedName>
        <fullName evidence="2">WD repeat-containing protein 48 homolog</fullName>
    </recommendedName>
</protein>
<dbReference type="InterPro" id="IPR015943">
    <property type="entry name" value="WD40/YVTN_repeat-like_dom_sf"/>
</dbReference>
<feature type="repeat" description="WD" evidence="7">
    <location>
        <begin position="74"/>
        <end position="115"/>
    </location>
</feature>
<dbReference type="AlphaFoldDB" id="A0AAJ7SEJ9"/>
<dbReference type="CDD" id="cd00200">
    <property type="entry name" value="WD40"/>
    <property type="match status" value="1"/>
</dbReference>
<gene>
    <name evidence="9" type="primary">LOC100908363</name>
</gene>
<dbReference type="InterPro" id="IPR020472">
    <property type="entry name" value="WD40_PAC1"/>
</dbReference>